<dbReference type="Proteomes" id="UP000316030">
    <property type="component" value="Unassembled WGS sequence"/>
</dbReference>
<evidence type="ECO:0000256" key="1">
    <source>
        <dbReference type="ARBA" id="ARBA00004429"/>
    </source>
</evidence>
<keyword evidence="12" id="KW-1185">Reference proteome</keyword>
<proteinExistence type="inferred from homology"/>
<dbReference type="InterPro" id="IPR055348">
    <property type="entry name" value="DctQ"/>
</dbReference>
<dbReference type="PANTHER" id="PTHR35011:SF10">
    <property type="entry name" value="TRAP TRANSPORTER SMALL PERMEASE PROTEIN"/>
    <property type="match status" value="1"/>
</dbReference>
<dbReference type="OrthoDB" id="4250245at2"/>
<accession>A0A521C299</accession>
<feature type="transmembrane region" description="Helical" evidence="9">
    <location>
        <begin position="12"/>
        <end position="32"/>
    </location>
</feature>
<evidence type="ECO:0000256" key="9">
    <source>
        <dbReference type="RuleBase" id="RU369079"/>
    </source>
</evidence>
<organism evidence="11 12">
    <name type="scientific">Thalassovita litoralis</name>
    <dbReference type="NCBI Taxonomy" id="1010611"/>
    <lineage>
        <taxon>Bacteria</taxon>
        <taxon>Pseudomonadati</taxon>
        <taxon>Pseudomonadota</taxon>
        <taxon>Alphaproteobacteria</taxon>
        <taxon>Rhodobacterales</taxon>
        <taxon>Roseobacteraceae</taxon>
        <taxon>Thalassovita</taxon>
    </lineage>
</organism>
<dbReference type="GO" id="GO:0015740">
    <property type="term" value="P:C4-dicarboxylate transport"/>
    <property type="evidence" value="ECO:0007669"/>
    <property type="project" value="TreeGrafter"/>
</dbReference>
<dbReference type="GO" id="GO:0005886">
    <property type="term" value="C:plasma membrane"/>
    <property type="evidence" value="ECO:0007669"/>
    <property type="project" value="UniProtKB-SubCell"/>
</dbReference>
<comment type="similarity">
    <text evidence="8 9">Belongs to the TRAP transporter small permease family.</text>
</comment>
<keyword evidence="4 9" id="KW-0997">Cell inner membrane</keyword>
<keyword evidence="5 9" id="KW-0812">Transmembrane</keyword>
<feature type="transmembrane region" description="Helical" evidence="9">
    <location>
        <begin position="44"/>
        <end position="66"/>
    </location>
</feature>
<dbReference type="EMBL" id="FXTO01000005">
    <property type="protein sequence ID" value="SMO53592.1"/>
    <property type="molecule type" value="Genomic_DNA"/>
</dbReference>
<evidence type="ECO:0000259" key="10">
    <source>
        <dbReference type="Pfam" id="PF04290"/>
    </source>
</evidence>
<dbReference type="Pfam" id="PF04290">
    <property type="entry name" value="DctQ"/>
    <property type="match status" value="1"/>
</dbReference>
<keyword evidence="2 9" id="KW-0813">Transport</keyword>
<dbReference type="GO" id="GO:0022857">
    <property type="term" value="F:transmembrane transporter activity"/>
    <property type="evidence" value="ECO:0007669"/>
    <property type="project" value="UniProtKB-UniRule"/>
</dbReference>
<evidence type="ECO:0000256" key="4">
    <source>
        <dbReference type="ARBA" id="ARBA00022519"/>
    </source>
</evidence>
<evidence type="ECO:0000313" key="12">
    <source>
        <dbReference type="Proteomes" id="UP000316030"/>
    </source>
</evidence>
<reference evidence="11 12" key="1">
    <citation type="submission" date="2017-05" db="EMBL/GenBank/DDBJ databases">
        <authorList>
            <person name="Varghese N."/>
            <person name="Submissions S."/>
        </authorList>
    </citation>
    <scope>NUCLEOTIDE SEQUENCE [LARGE SCALE GENOMIC DNA]</scope>
    <source>
        <strain evidence="11 12">DSM 29506</strain>
    </source>
</reference>
<evidence type="ECO:0000256" key="6">
    <source>
        <dbReference type="ARBA" id="ARBA00022989"/>
    </source>
</evidence>
<evidence type="ECO:0000313" key="11">
    <source>
        <dbReference type="EMBL" id="SMO53592.1"/>
    </source>
</evidence>
<dbReference type="InterPro" id="IPR007387">
    <property type="entry name" value="TRAP_DctQ"/>
</dbReference>
<keyword evidence="3" id="KW-1003">Cell membrane</keyword>
<gene>
    <name evidence="11" type="ORF">SAMN06265173_10568</name>
</gene>
<protein>
    <recommendedName>
        <fullName evidence="9">TRAP transporter small permease protein</fullName>
    </recommendedName>
</protein>
<sequence>MFQIGKGLSWLSGFASVIGTICIILMMLHVTADVTMRFLFNMPLPGTITIVAHYYMIVVVFIGLGVAERQSAHISVEVVTDLLPKAAQGVIAVLAGLITAGAFGLLMVRGWKEAMSKTAIGASIEQGSDMIPVWQSYWALPLGAGLMVMIAVYRVLVLLTGSECGLSENTDELETLHD</sequence>
<evidence type="ECO:0000256" key="8">
    <source>
        <dbReference type="ARBA" id="ARBA00038436"/>
    </source>
</evidence>
<dbReference type="RefSeq" id="WP_142492547.1">
    <property type="nucleotide sequence ID" value="NZ_FXTO01000005.1"/>
</dbReference>
<evidence type="ECO:0000256" key="5">
    <source>
        <dbReference type="ARBA" id="ARBA00022692"/>
    </source>
</evidence>
<evidence type="ECO:0000256" key="2">
    <source>
        <dbReference type="ARBA" id="ARBA00022448"/>
    </source>
</evidence>
<evidence type="ECO:0000256" key="7">
    <source>
        <dbReference type="ARBA" id="ARBA00023136"/>
    </source>
</evidence>
<comment type="subcellular location">
    <subcellularLocation>
        <location evidence="1 9">Cell inner membrane</location>
        <topology evidence="1 9">Multi-pass membrane protein</topology>
    </subcellularLocation>
</comment>
<feature type="transmembrane region" description="Helical" evidence="9">
    <location>
        <begin position="137"/>
        <end position="156"/>
    </location>
</feature>
<feature type="transmembrane region" description="Helical" evidence="9">
    <location>
        <begin position="86"/>
        <end position="108"/>
    </location>
</feature>
<dbReference type="PANTHER" id="PTHR35011">
    <property type="entry name" value="2,3-DIKETO-L-GULONATE TRAP TRANSPORTER SMALL PERMEASE PROTEIN YIAM"/>
    <property type="match status" value="1"/>
</dbReference>
<evidence type="ECO:0000256" key="3">
    <source>
        <dbReference type="ARBA" id="ARBA00022475"/>
    </source>
</evidence>
<feature type="domain" description="Tripartite ATP-independent periplasmic transporters DctQ component" evidence="10">
    <location>
        <begin position="26"/>
        <end position="159"/>
    </location>
</feature>
<comment type="subunit">
    <text evidence="9">The complex comprises the extracytoplasmic solute receptor protein and the two transmembrane proteins.</text>
</comment>
<name>A0A521C299_9RHOB</name>
<keyword evidence="6 9" id="KW-1133">Transmembrane helix</keyword>
<keyword evidence="7 9" id="KW-0472">Membrane</keyword>
<dbReference type="AlphaFoldDB" id="A0A521C299"/>
<comment type="function">
    <text evidence="9">Part of the tripartite ATP-independent periplasmic (TRAP) transport system.</text>
</comment>